<sequence length="265" mass="29990">MSLELYAPRYKHQASQKEHRLALATALESPSLRNLRTLNIYIDQDVPCNHNLTSKNLDPHYPAGDALKAAIRKLAETAPLARLHLTGWWLVSPALLNEDATFSFIKDIKIEASNDDSDSDSNSSFNSEHRDWANEGRETLINGDEPCHMWRNEPDQHIFDPLMKTIVGALSLMSSLQSMFFSMGEYSHWAQFQYLRPAKGIRSSTKESMSAQCIMTLGVELRWEIPDEVIALLKEYMGDAGDVFIEIFIARLGLCATLRFNGQMP</sequence>
<reference evidence="1 2" key="1">
    <citation type="submission" date="2019-04" db="EMBL/GenBank/DDBJ databases">
        <title>Friends and foes A comparative genomics study of 23 Aspergillus species from section Flavi.</title>
        <authorList>
            <consortium name="DOE Joint Genome Institute"/>
            <person name="Kjaerbolling I."/>
            <person name="Vesth T."/>
            <person name="Frisvad J.C."/>
            <person name="Nybo J.L."/>
            <person name="Theobald S."/>
            <person name="Kildgaard S."/>
            <person name="Isbrandt T."/>
            <person name="Kuo A."/>
            <person name="Sato A."/>
            <person name="Lyhne E.K."/>
            <person name="Kogle M.E."/>
            <person name="Wiebenga A."/>
            <person name="Kun R.S."/>
            <person name="Lubbers R.J."/>
            <person name="Makela M.R."/>
            <person name="Barry K."/>
            <person name="Chovatia M."/>
            <person name="Clum A."/>
            <person name="Daum C."/>
            <person name="Haridas S."/>
            <person name="He G."/>
            <person name="LaButti K."/>
            <person name="Lipzen A."/>
            <person name="Mondo S."/>
            <person name="Riley R."/>
            <person name="Salamov A."/>
            <person name="Simmons B.A."/>
            <person name="Magnuson J.K."/>
            <person name="Henrissat B."/>
            <person name="Mortensen U.H."/>
            <person name="Larsen T.O."/>
            <person name="Devries R.P."/>
            <person name="Grigoriev I.V."/>
            <person name="Machida M."/>
            <person name="Baker S.E."/>
            <person name="Andersen M.R."/>
        </authorList>
    </citation>
    <scope>NUCLEOTIDE SEQUENCE [LARGE SCALE GENOMIC DNA]</scope>
    <source>
        <strain evidence="1 2">CBS 151.66</strain>
    </source>
</reference>
<dbReference type="AlphaFoldDB" id="A0A5N5WZ01"/>
<protein>
    <submittedName>
        <fullName evidence="1">Uncharacterized protein</fullName>
    </submittedName>
</protein>
<evidence type="ECO:0000313" key="1">
    <source>
        <dbReference type="EMBL" id="KAB8073786.1"/>
    </source>
</evidence>
<evidence type="ECO:0000313" key="2">
    <source>
        <dbReference type="Proteomes" id="UP000326565"/>
    </source>
</evidence>
<gene>
    <name evidence="1" type="ORF">BDV29DRAFT_157289</name>
</gene>
<name>A0A5N5WZ01_9EURO</name>
<dbReference type="EMBL" id="ML732221">
    <property type="protein sequence ID" value="KAB8073786.1"/>
    <property type="molecule type" value="Genomic_DNA"/>
</dbReference>
<proteinExistence type="predicted"/>
<keyword evidence="2" id="KW-1185">Reference proteome</keyword>
<accession>A0A5N5WZ01</accession>
<dbReference type="OrthoDB" id="5333491at2759"/>
<organism evidence="1 2">
    <name type="scientific">Aspergillus leporis</name>
    <dbReference type="NCBI Taxonomy" id="41062"/>
    <lineage>
        <taxon>Eukaryota</taxon>
        <taxon>Fungi</taxon>
        <taxon>Dikarya</taxon>
        <taxon>Ascomycota</taxon>
        <taxon>Pezizomycotina</taxon>
        <taxon>Eurotiomycetes</taxon>
        <taxon>Eurotiomycetidae</taxon>
        <taxon>Eurotiales</taxon>
        <taxon>Aspergillaceae</taxon>
        <taxon>Aspergillus</taxon>
        <taxon>Aspergillus subgen. Circumdati</taxon>
    </lineage>
</organism>
<dbReference type="Proteomes" id="UP000326565">
    <property type="component" value="Unassembled WGS sequence"/>
</dbReference>